<feature type="binding site" evidence="5">
    <location>
        <position position="70"/>
    </location>
    <ligand>
        <name>Mg(2+)</name>
        <dbReference type="ChEBI" id="CHEBI:18420"/>
        <label>1</label>
        <note>catalytic</note>
    </ligand>
</feature>
<dbReference type="EMBL" id="CP053642">
    <property type="protein sequence ID" value="QKD79867.1"/>
    <property type="molecule type" value="Genomic_DNA"/>
</dbReference>
<dbReference type="RefSeq" id="WP_159523300.1">
    <property type="nucleotide sequence ID" value="NZ_CP053642.1"/>
</dbReference>
<dbReference type="PANTHER" id="PTHR20854">
    <property type="entry name" value="INOSITOL MONOPHOSPHATASE"/>
    <property type="match status" value="1"/>
</dbReference>
<evidence type="ECO:0000256" key="5">
    <source>
        <dbReference type="PIRSR" id="PIRSR600760-2"/>
    </source>
</evidence>
<organism evidence="6 7">
    <name type="scientific">Actinomyces marmotae</name>
    <dbReference type="NCBI Taxonomy" id="2737173"/>
    <lineage>
        <taxon>Bacteria</taxon>
        <taxon>Bacillati</taxon>
        <taxon>Actinomycetota</taxon>
        <taxon>Actinomycetes</taxon>
        <taxon>Actinomycetales</taxon>
        <taxon>Actinomycetaceae</taxon>
        <taxon>Actinomyces</taxon>
    </lineage>
</organism>
<dbReference type="KEGG" id="amam:HPC72_06080"/>
<keyword evidence="7" id="KW-1185">Reference proteome</keyword>
<gene>
    <name evidence="6" type="ORF">HPC72_06080</name>
</gene>
<dbReference type="GO" id="GO:0046854">
    <property type="term" value="P:phosphatidylinositol phosphate biosynthetic process"/>
    <property type="evidence" value="ECO:0007669"/>
    <property type="project" value="InterPro"/>
</dbReference>
<name>A0A6M8B5E1_9ACTO</name>
<feature type="binding site" evidence="5">
    <location>
        <position position="221"/>
    </location>
    <ligand>
        <name>Mg(2+)</name>
        <dbReference type="ChEBI" id="CHEBI:18420"/>
        <label>1</label>
        <note>catalytic</note>
    </ligand>
</feature>
<proteinExistence type="predicted"/>
<keyword evidence="4 5" id="KW-0460">Magnesium</keyword>
<evidence type="ECO:0000313" key="7">
    <source>
        <dbReference type="Proteomes" id="UP000504752"/>
    </source>
</evidence>
<evidence type="ECO:0000256" key="1">
    <source>
        <dbReference type="ARBA" id="ARBA00001033"/>
    </source>
</evidence>
<evidence type="ECO:0000256" key="3">
    <source>
        <dbReference type="ARBA" id="ARBA00022723"/>
    </source>
</evidence>
<evidence type="ECO:0000313" key="6">
    <source>
        <dbReference type="EMBL" id="QKD79867.1"/>
    </source>
</evidence>
<dbReference type="Proteomes" id="UP000504752">
    <property type="component" value="Chromosome"/>
</dbReference>
<dbReference type="GO" id="GO:0008934">
    <property type="term" value="F:inositol monophosphate 1-phosphatase activity"/>
    <property type="evidence" value="ECO:0007669"/>
    <property type="project" value="TreeGrafter"/>
</dbReference>
<dbReference type="CDD" id="cd01637">
    <property type="entry name" value="IMPase_like"/>
    <property type="match status" value="1"/>
</dbReference>
<evidence type="ECO:0000256" key="2">
    <source>
        <dbReference type="ARBA" id="ARBA00013106"/>
    </source>
</evidence>
<feature type="binding site" evidence="5">
    <location>
        <position position="91"/>
    </location>
    <ligand>
        <name>Mg(2+)</name>
        <dbReference type="ChEBI" id="CHEBI:18420"/>
        <label>1</label>
        <note>catalytic</note>
    </ligand>
</feature>
<accession>A0A6M8B5E1</accession>
<dbReference type="AlphaFoldDB" id="A0A6M8B5E1"/>
<dbReference type="Pfam" id="PF00459">
    <property type="entry name" value="Inositol_P"/>
    <property type="match status" value="1"/>
</dbReference>
<dbReference type="PRINTS" id="PR00377">
    <property type="entry name" value="IMPHPHTASES"/>
</dbReference>
<dbReference type="Gene3D" id="3.40.190.80">
    <property type="match status" value="1"/>
</dbReference>
<dbReference type="InterPro" id="IPR000760">
    <property type="entry name" value="Inositol_monophosphatase-like"/>
</dbReference>
<dbReference type="SUPFAM" id="SSF56655">
    <property type="entry name" value="Carbohydrate phosphatase"/>
    <property type="match status" value="1"/>
</dbReference>
<dbReference type="Gene3D" id="3.30.540.10">
    <property type="entry name" value="Fructose-1,6-Bisphosphatase, subunit A, domain 1"/>
    <property type="match status" value="1"/>
</dbReference>
<dbReference type="GO" id="GO:0007165">
    <property type="term" value="P:signal transduction"/>
    <property type="evidence" value="ECO:0007669"/>
    <property type="project" value="TreeGrafter"/>
</dbReference>
<dbReference type="GO" id="GO:0006020">
    <property type="term" value="P:inositol metabolic process"/>
    <property type="evidence" value="ECO:0007669"/>
    <property type="project" value="TreeGrafter"/>
</dbReference>
<sequence>MSTGGLDLDLLLGAAREAVLAAAAFALDPGAEPRVETKQHAKDLVTQVDRGAERIIAERLAPTGIPLHGEEQHRVEGFEEHAGPAWVVDPIDGTTNYVATHRDWAVSLALVDGGAPVLAVLADPVAGRLMTAIAGRGAWVGPLRSAGGGRDDEPIPIAPDLALEQGAAIVPFSALRGVPGAGGVVSAALAARAYGSAALEIAEVARGGAVAFLHGGLKPWDMAAAVLLAREAGALVTRVDGSALDARRAGSVLAATPSAHARVLEILARARDAGGGAGDPTPWA</sequence>
<feature type="binding site" evidence="5">
    <location>
        <position position="92"/>
    </location>
    <ligand>
        <name>Mg(2+)</name>
        <dbReference type="ChEBI" id="CHEBI:18420"/>
        <label>1</label>
        <note>catalytic</note>
    </ligand>
</feature>
<dbReference type="InterPro" id="IPR020550">
    <property type="entry name" value="Inositol_monophosphatase_CS"/>
</dbReference>
<keyword evidence="3 5" id="KW-0479">Metal-binding</keyword>
<reference evidence="6 7" key="1">
    <citation type="submission" date="2020-05" db="EMBL/GenBank/DDBJ databases">
        <title>Actinomyces sp. zg-325.</title>
        <authorList>
            <person name="Yang C."/>
        </authorList>
    </citation>
    <scope>NUCLEOTIDE SEQUENCE [LARGE SCALE GENOMIC DNA]</scope>
    <source>
        <strain evidence="7">zg-325</strain>
    </source>
</reference>
<feature type="binding site" evidence="5">
    <location>
        <position position="89"/>
    </location>
    <ligand>
        <name>Mg(2+)</name>
        <dbReference type="ChEBI" id="CHEBI:18420"/>
        <label>1</label>
        <note>catalytic</note>
    </ligand>
</feature>
<evidence type="ECO:0000256" key="4">
    <source>
        <dbReference type="ARBA" id="ARBA00022842"/>
    </source>
</evidence>
<protein>
    <recommendedName>
        <fullName evidence="2">inositol-phosphate phosphatase</fullName>
        <ecNumber evidence="2">3.1.3.25</ecNumber>
    </recommendedName>
</protein>
<comment type="cofactor">
    <cofactor evidence="5">
        <name>Mg(2+)</name>
        <dbReference type="ChEBI" id="CHEBI:18420"/>
    </cofactor>
</comment>
<dbReference type="PANTHER" id="PTHR20854:SF4">
    <property type="entry name" value="INOSITOL-1-MONOPHOSPHATASE-RELATED"/>
    <property type="match status" value="1"/>
</dbReference>
<dbReference type="PROSITE" id="PS00630">
    <property type="entry name" value="IMP_2"/>
    <property type="match status" value="1"/>
</dbReference>
<dbReference type="EC" id="3.1.3.25" evidence="2"/>
<comment type="catalytic activity">
    <reaction evidence="1">
        <text>a myo-inositol phosphate + H2O = myo-inositol + phosphate</text>
        <dbReference type="Rhea" id="RHEA:24056"/>
        <dbReference type="ChEBI" id="CHEBI:15377"/>
        <dbReference type="ChEBI" id="CHEBI:17268"/>
        <dbReference type="ChEBI" id="CHEBI:43474"/>
        <dbReference type="ChEBI" id="CHEBI:84139"/>
        <dbReference type="EC" id="3.1.3.25"/>
    </reaction>
</comment>
<dbReference type="GO" id="GO:0046872">
    <property type="term" value="F:metal ion binding"/>
    <property type="evidence" value="ECO:0007669"/>
    <property type="project" value="UniProtKB-KW"/>
</dbReference>